<feature type="compositionally biased region" description="Polar residues" evidence="6">
    <location>
        <begin position="1375"/>
        <end position="1386"/>
    </location>
</feature>
<feature type="compositionally biased region" description="Polar residues" evidence="6">
    <location>
        <begin position="1406"/>
        <end position="1423"/>
    </location>
</feature>
<feature type="repeat" description="PPR" evidence="5">
    <location>
        <begin position="392"/>
        <end position="426"/>
    </location>
</feature>
<dbReference type="SMART" id="SM00238">
    <property type="entry name" value="BIR"/>
    <property type="match status" value="2"/>
</dbReference>
<comment type="function">
    <text evidence="3">Regulates mitochondrial small subunit maturation by controlling 15S rRNA 5'-end processing. Localizes to the 5' precursor of the 15S rRNA in a position that is subsequently occupied by mS47 in the mature yeast mtSSU. Uses structure and sequence-specific RNA recognition, binding to a single-stranded region of the precursor and specifically recognizing bases -6 to -1. The exchange of Ccm1 for mS47 is coupled to the irreversible removal of precursor rRNA that is accompanied by conformational changes of the mitoribosomal proteins uS5m and mS26. These conformational changes signal completion of 5'-end rRNA processing through protection of the mature 5'-end of the 15S rRNA and stabilization of mS47. The removal of the 5' precursor together with the dissociation of Ccm1 may be catalyzed by the 5'-3' exoribonuclease Pet127. Involved in the specific removal of group I introns in mitochondrial encoded transcripts.</text>
</comment>
<feature type="region of interest" description="Disordered" evidence="6">
    <location>
        <begin position="1546"/>
        <end position="1720"/>
    </location>
</feature>
<dbReference type="InterPro" id="IPR001370">
    <property type="entry name" value="BIR_rpt"/>
</dbReference>
<keyword evidence="2" id="KW-0677">Repeat</keyword>
<feature type="compositionally biased region" description="Basic and acidic residues" evidence="6">
    <location>
        <begin position="1605"/>
        <end position="1615"/>
    </location>
</feature>
<feature type="compositionally biased region" description="Basic residues" evidence="6">
    <location>
        <begin position="1424"/>
        <end position="1433"/>
    </location>
</feature>
<dbReference type="Pfam" id="PF13041">
    <property type="entry name" value="PPR_2"/>
    <property type="match status" value="1"/>
</dbReference>
<evidence type="ECO:0000256" key="5">
    <source>
        <dbReference type="PROSITE-ProRule" id="PRU00708"/>
    </source>
</evidence>
<comment type="caution">
    <text evidence="7">The sequence shown here is derived from an EMBL/GenBank/DDBJ whole genome shotgun (WGS) entry which is preliminary data.</text>
</comment>
<keyword evidence="8" id="KW-1185">Reference proteome</keyword>
<evidence type="ECO:0000256" key="2">
    <source>
        <dbReference type="ARBA" id="ARBA00022737"/>
    </source>
</evidence>
<dbReference type="Gene3D" id="1.10.1170.10">
    <property type="entry name" value="Inhibitor Of Apoptosis Protein (2mihbC-IAP-1), Chain A"/>
    <property type="match status" value="2"/>
</dbReference>
<dbReference type="Pfam" id="PF00653">
    <property type="entry name" value="BIR"/>
    <property type="match status" value="2"/>
</dbReference>
<sequence length="1785" mass="198868">MRTGITRFGLTQPSSKFRRELSTGAILYSNKRRPNVDRYYQPSKGYDPPIDTLRHRSLRYTPLPPTPTDSTKPPSEPLGFLFNPQPSSRDNKPNASPQPAPQASSSSWPGQHPDHSSATEANGSTLFFTNLDASVSVEHLRLITQLFTDSEALWSRYQKLKEKGENRDIPRDVFHRLLSLILEAGELRTSDARLTERRAADPGVMAWAPLPQRSGTIQLERIKGGEYHDASSLIKGYGLNAKWKQRIIQLCWDWVHIISQRVSEPPATPPSLVPTSLDDRQGQVVQLGDVDLLIKALVAAGSVQKARQSLDLLISSGIVPGAATLDYLFLAYHKARDIANTENLVKCMQSWRLALSELQYHILIDLYSRSATHLSTAQAYFNRLKESGLAVSAYSYTPLMNALAKQHCRSEVLELARELLKSGVRLTLPAYNITLWCLGQVGEIELLWKVYYRMRHAHTVKRVRETSAQHWETPAPDDVTYSILFSVLMKHQDKVRLPVVQQHWLDSNIGWSPHLCSQWMAYWCAHGQLETALKMLQLMPSRGITPNAVVYLSVITGLCQANRLKEAYQYLEQLEKQSVVPTLAIFNRLIQGFAVDGDVLAVKALRRKMSRYEISEDAVTQNALLTGLVAQDKLRPAVWEFERWLRQSNTGDGLPKPQLPNLASYLLMIPVYLRLKEVDQALSLTHQLRQSFPTADQFIWVSMARTCAQHQLSNIIGKIYQAWENYYHEFSVAQTASTAQEVTNTTNGTKAQAHPITGVYSAFIHAFSFLRKRHYVLEAWGNLQLADLPLDTGTISVMLRACSRMGLVDQVAEVLTWAKRQGVVLNIQNYNVLLSCYGFHKRPECMLEVLTVLMPGPGAGGLQLDATVPTRTTFEIYLSFPDIWQDYPNALYIVKAREHIALQYPLLLGVWEQACEAKRYTAMQARKPKRKWADTESKIAATTAGMQAYENRANSFNEAKWPWPHPNSTFLATPETLAKAGFYFNPQPLSRDAVQCFLCNKSLDGWERSDDPFEEHISHAPDCAWAMVICDSYRVCPETKTDILRLDLPNEYLRGKTNRASSAKMETARMKTYGAWWPHEGKRGWTVTVKKMAKAGYYYSPSVDSPDAASCAYCGLSMDSWEPRDDPRKEHKKRSSWCLFFQKGLNLPAPPSASIDTTKTQDKDTNKTTNNLTVDAPAENQTQEKDGETSKPPLRITARSTRSSTNASVEANTEPTTQRPSRPEKRERSLSIDDATQEDTPPAKGRRLGRSKRSSRASADTNPTNVMEESEPDNASDTEGSVGPPPDPPRGRTRQSSRIRSRSNSIISTGMDHKTPQANPGEINKQLALPAIVVTSDPKDIQKPSLHSEIQAQKPPIPPGARKNPTGKPKRQPVTRGSSKASNSANEETDDKASLVVGAEHPSNPVPDNQADTELGATNSYQGSKRKSTRKSKQSVGSLSDIASEEIKGEPLSEESATDPSPPLSSPAECSPDNLLSRPTKPMDEPNVVAQLSPSPRPRRSKRLTNDTTSMLNVPILRENGTGNGATMSEKVDQAEHKCAFGEPVEQINPVEASSKPLYSHLSPQTDSVTVEPMDVDSQPPTTTEMSSPAKSSATHASPPVLPKASDRNVVKADDNMGPSTPELVSSSETLQTHRTLPPTPVRDDAEERKIFSSQNEEQVALNHSNSKPTSRRNHPENPLSAGQDETSTSTAPPMIPSSTTISHHTTVRTQKLEPAPRPAKASMLLRDPSHLLEIITQDEARMTVEEFIRSTIQHECDRLQNQCDTLISQFIKEAEGVRTRIMNM</sequence>
<feature type="region of interest" description="Disordered" evidence="6">
    <location>
        <begin position="30"/>
        <end position="121"/>
    </location>
</feature>
<dbReference type="InterPro" id="IPR011990">
    <property type="entry name" value="TPR-like_helical_dom_sf"/>
</dbReference>
<proteinExistence type="inferred from homology"/>
<evidence type="ECO:0000256" key="3">
    <source>
        <dbReference type="ARBA" id="ARBA00044493"/>
    </source>
</evidence>
<reference evidence="7" key="1">
    <citation type="submission" date="2022-07" db="EMBL/GenBank/DDBJ databases">
        <title>Phylogenomic reconstructions and comparative analyses of Kickxellomycotina fungi.</title>
        <authorList>
            <person name="Reynolds N.K."/>
            <person name="Stajich J.E."/>
            <person name="Barry K."/>
            <person name="Grigoriev I.V."/>
            <person name="Crous P."/>
            <person name="Smith M.E."/>
        </authorList>
    </citation>
    <scope>NUCLEOTIDE SEQUENCE</scope>
    <source>
        <strain evidence="7">RSA 1196</strain>
    </source>
</reference>
<evidence type="ECO:0000256" key="4">
    <source>
        <dbReference type="ARBA" id="ARBA00044511"/>
    </source>
</evidence>
<feature type="compositionally biased region" description="Polar residues" evidence="6">
    <location>
        <begin position="1623"/>
        <end position="1635"/>
    </location>
</feature>
<dbReference type="PROSITE" id="PS50143">
    <property type="entry name" value="BIR_REPEAT_2"/>
    <property type="match status" value="2"/>
</dbReference>
<feature type="region of interest" description="Disordered" evidence="6">
    <location>
        <begin position="1149"/>
        <end position="1527"/>
    </location>
</feature>
<feature type="repeat" description="PPR" evidence="5">
    <location>
        <begin position="791"/>
        <end position="825"/>
    </location>
</feature>
<feature type="compositionally biased region" description="Basic and acidic residues" evidence="6">
    <location>
        <begin position="1642"/>
        <end position="1651"/>
    </location>
</feature>
<feature type="compositionally biased region" description="Basic residues" evidence="6">
    <location>
        <begin position="1244"/>
        <end position="1255"/>
    </location>
</feature>
<dbReference type="CDD" id="cd00022">
    <property type="entry name" value="BIR"/>
    <property type="match status" value="2"/>
</dbReference>
<evidence type="ECO:0000313" key="8">
    <source>
        <dbReference type="Proteomes" id="UP001150925"/>
    </source>
</evidence>
<dbReference type="Gene3D" id="1.25.40.10">
    <property type="entry name" value="Tetratricopeptide repeat domain"/>
    <property type="match status" value="3"/>
</dbReference>
<organism evidence="7 8">
    <name type="scientific">Dispira parvispora</name>
    <dbReference type="NCBI Taxonomy" id="1520584"/>
    <lineage>
        <taxon>Eukaryota</taxon>
        <taxon>Fungi</taxon>
        <taxon>Fungi incertae sedis</taxon>
        <taxon>Zoopagomycota</taxon>
        <taxon>Kickxellomycotina</taxon>
        <taxon>Dimargaritomycetes</taxon>
        <taxon>Dimargaritales</taxon>
        <taxon>Dimargaritaceae</taxon>
        <taxon>Dispira</taxon>
    </lineage>
</organism>
<feature type="compositionally biased region" description="Low complexity" evidence="6">
    <location>
        <begin position="1195"/>
        <end position="1205"/>
    </location>
</feature>
<dbReference type="OrthoDB" id="185373at2759"/>
<dbReference type="PANTHER" id="PTHR47447">
    <property type="entry name" value="OS03G0856100 PROTEIN"/>
    <property type="match status" value="1"/>
</dbReference>
<feature type="compositionally biased region" description="Polar residues" evidence="6">
    <location>
        <begin position="1652"/>
        <end position="1669"/>
    </location>
</feature>
<dbReference type="NCBIfam" id="TIGR00756">
    <property type="entry name" value="PPR"/>
    <property type="match status" value="2"/>
</dbReference>
<protein>
    <submittedName>
        <fullName evidence="7">Uncharacterized protein</fullName>
    </submittedName>
</protein>
<evidence type="ECO:0000256" key="6">
    <source>
        <dbReference type="SAM" id="MobiDB-lite"/>
    </source>
</evidence>
<accession>A0A9W8AUD6</accession>
<name>A0A9W8AUD6_9FUNG</name>
<comment type="similarity">
    <text evidence="1">Belongs to the CCM1 family.</text>
</comment>
<feature type="compositionally biased region" description="Basic residues" evidence="6">
    <location>
        <begin position="1291"/>
        <end position="1301"/>
    </location>
</feature>
<dbReference type="PANTHER" id="PTHR47447:SF17">
    <property type="entry name" value="OS12G0638900 PROTEIN"/>
    <property type="match status" value="1"/>
</dbReference>
<feature type="repeat" description="PPR" evidence="5">
    <location>
        <begin position="547"/>
        <end position="581"/>
    </location>
</feature>
<dbReference type="SUPFAM" id="SSF57924">
    <property type="entry name" value="Inhibitor of apoptosis (IAP) repeat"/>
    <property type="match status" value="2"/>
</dbReference>
<dbReference type="PROSITE" id="PS51375">
    <property type="entry name" value="PPR"/>
    <property type="match status" value="4"/>
</dbReference>
<feature type="compositionally biased region" description="Low complexity" evidence="6">
    <location>
        <begin position="95"/>
        <end position="107"/>
    </location>
</feature>
<dbReference type="EMBL" id="JANBPY010000061">
    <property type="protein sequence ID" value="KAJ1969416.1"/>
    <property type="molecule type" value="Genomic_DNA"/>
</dbReference>
<feature type="compositionally biased region" description="Polar residues" evidence="6">
    <location>
        <begin position="1579"/>
        <end position="1596"/>
    </location>
</feature>
<evidence type="ECO:0000256" key="1">
    <source>
        <dbReference type="ARBA" id="ARBA00006192"/>
    </source>
</evidence>
<dbReference type="InterPro" id="IPR002885">
    <property type="entry name" value="PPR_rpt"/>
</dbReference>
<comment type="subunit">
    <text evidence="4">Binds to mitochondrial small subunit 15S rRNA.</text>
</comment>
<feature type="repeat" description="PPR" evidence="5">
    <location>
        <begin position="512"/>
        <end position="546"/>
    </location>
</feature>
<feature type="compositionally biased region" description="Basic and acidic residues" evidence="6">
    <location>
        <begin position="1221"/>
        <end position="1231"/>
    </location>
</feature>
<evidence type="ECO:0000313" key="7">
    <source>
        <dbReference type="EMBL" id="KAJ1969416.1"/>
    </source>
</evidence>
<gene>
    <name evidence="7" type="ORF">IWQ62_000638</name>
</gene>
<feature type="compositionally biased region" description="Polar residues" evidence="6">
    <location>
        <begin position="1206"/>
        <end position="1220"/>
    </location>
</feature>
<dbReference type="Proteomes" id="UP001150925">
    <property type="component" value="Unassembled WGS sequence"/>
</dbReference>